<proteinExistence type="predicted"/>
<evidence type="ECO:0000313" key="2">
    <source>
        <dbReference type="Proteomes" id="UP001642483"/>
    </source>
</evidence>
<protein>
    <submittedName>
        <fullName evidence="1">Uncharacterized protein</fullName>
    </submittedName>
</protein>
<name>A0ABP0FZ34_CLALP</name>
<organism evidence="1 2">
    <name type="scientific">Clavelina lepadiformis</name>
    <name type="common">Light-bulb sea squirt</name>
    <name type="synonym">Ascidia lepadiformis</name>
    <dbReference type="NCBI Taxonomy" id="159417"/>
    <lineage>
        <taxon>Eukaryota</taxon>
        <taxon>Metazoa</taxon>
        <taxon>Chordata</taxon>
        <taxon>Tunicata</taxon>
        <taxon>Ascidiacea</taxon>
        <taxon>Aplousobranchia</taxon>
        <taxon>Clavelinidae</taxon>
        <taxon>Clavelina</taxon>
    </lineage>
</organism>
<accession>A0ABP0FZ34</accession>
<comment type="caution">
    <text evidence="1">The sequence shown here is derived from an EMBL/GenBank/DDBJ whole genome shotgun (WGS) entry which is preliminary data.</text>
</comment>
<dbReference type="EMBL" id="CAWYQH010000098">
    <property type="protein sequence ID" value="CAK8684847.1"/>
    <property type="molecule type" value="Genomic_DNA"/>
</dbReference>
<dbReference type="Proteomes" id="UP001642483">
    <property type="component" value="Unassembled WGS sequence"/>
</dbReference>
<reference evidence="1 2" key="1">
    <citation type="submission" date="2024-02" db="EMBL/GenBank/DDBJ databases">
        <authorList>
            <person name="Daric V."/>
            <person name="Darras S."/>
        </authorList>
    </citation>
    <scope>NUCLEOTIDE SEQUENCE [LARGE SCALE GENOMIC DNA]</scope>
</reference>
<evidence type="ECO:0000313" key="1">
    <source>
        <dbReference type="EMBL" id="CAK8684847.1"/>
    </source>
</evidence>
<gene>
    <name evidence="1" type="ORF">CVLEPA_LOCUS15957</name>
</gene>
<keyword evidence="2" id="KW-1185">Reference proteome</keyword>
<sequence>MAFLSLAGIELPSGIEILTAGGLLTINSALNPLLYSPHIEAIIEGIVRKVHRADKSSKKANIELRVYRNPQQGKKYAEITEPSNVDAFDHVIKHVGHQGLELNLRQDQVGTLFYSHKSISALYHAVKLSSQKMGIAPTSKTTT</sequence>